<feature type="domain" description="PPIase FKBP-type" evidence="6">
    <location>
        <begin position="82"/>
        <end position="165"/>
    </location>
</feature>
<dbReference type="Pfam" id="PF00254">
    <property type="entry name" value="FKBP_C"/>
    <property type="match status" value="1"/>
</dbReference>
<name>A0ABR7FZ74_9FIRM</name>
<evidence type="ECO:0000256" key="4">
    <source>
        <dbReference type="ARBA" id="ARBA00023235"/>
    </source>
</evidence>
<dbReference type="InterPro" id="IPR008880">
    <property type="entry name" value="Trigger_fac_C"/>
</dbReference>
<dbReference type="InterPro" id="IPR001179">
    <property type="entry name" value="PPIase_FKBP_dom"/>
</dbReference>
<keyword evidence="4 8" id="KW-0413">Isomerase</keyword>
<organism evidence="8 9">
    <name type="scientific">Lachnospira hominis</name>
    <name type="common">ex Liu et al. 2021</name>
    <dbReference type="NCBI Taxonomy" id="2763051"/>
    <lineage>
        <taxon>Bacteria</taxon>
        <taxon>Bacillati</taxon>
        <taxon>Bacillota</taxon>
        <taxon>Clostridia</taxon>
        <taxon>Lachnospirales</taxon>
        <taxon>Lachnospiraceae</taxon>
        <taxon>Lachnospira</taxon>
    </lineage>
</organism>
<evidence type="ECO:0000256" key="1">
    <source>
        <dbReference type="ARBA" id="ARBA00000971"/>
    </source>
</evidence>
<feature type="domain" description="Trigger factor C-terminal" evidence="7">
    <location>
        <begin position="189"/>
        <end position="332"/>
    </location>
</feature>
<dbReference type="InterPro" id="IPR027304">
    <property type="entry name" value="Trigger_fact/SurA_dom_sf"/>
</dbReference>
<dbReference type="RefSeq" id="WP_186836508.1">
    <property type="nucleotide sequence ID" value="NZ_JACOPD010000003.1"/>
</dbReference>
<evidence type="ECO:0000313" key="9">
    <source>
        <dbReference type="Proteomes" id="UP000628463"/>
    </source>
</evidence>
<dbReference type="EMBL" id="JACOPD010000003">
    <property type="protein sequence ID" value="MBC5680474.1"/>
    <property type="molecule type" value="Genomic_DNA"/>
</dbReference>
<keyword evidence="3" id="KW-0697">Rotamase</keyword>
<evidence type="ECO:0000256" key="2">
    <source>
        <dbReference type="ARBA" id="ARBA00013194"/>
    </source>
</evidence>
<evidence type="ECO:0000256" key="5">
    <source>
        <dbReference type="SAM" id="SignalP"/>
    </source>
</evidence>
<dbReference type="InterPro" id="IPR037041">
    <property type="entry name" value="Trigger_fac_C_sf"/>
</dbReference>
<reference evidence="8 9" key="1">
    <citation type="submission" date="2020-08" db="EMBL/GenBank/DDBJ databases">
        <title>Genome public.</title>
        <authorList>
            <person name="Liu C."/>
            <person name="Sun Q."/>
        </authorList>
    </citation>
    <scope>NUCLEOTIDE SEQUENCE [LARGE SCALE GENOMIC DNA]</scope>
    <source>
        <strain evidence="8 9">NSJ-43</strain>
    </source>
</reference>
<accession>A0ABR7FZ74</accession>
<feature type="chain" id="PRO_5046349839" description="peptidylprolyl isomerase" evidence="5">
    <location>
        <begin position="25"/>
        <end position="347"/>
    </location>
</feature>
<keyword evidence="5" id="KW-0732">Signal</keyword>
<dbReference type="Proteomes" id="UP000628463">
    <property type="component" value="Unassembled WGS sequence"/>
</dbReference>
<keyword evidence="9" id="KW-1185">Reference proteome</keyword>
<proteinExistence type="predicted"/>
<dbReference type="SUPFAM" id="SSF54534">
    <property type="entry name" value="FKBP-like"/>
    <property type="match status" value="1"/>
</dbReference>
<dbReference type="Pfam" id="PF05698">
    <property type="entry name" value="Trigger_C"/>
    <property type="match status" value="1"/>
</dbReference>
<evidence type="ECO:0000259" key="7">
    <source>
        <dbReference type="Pfam" id="PF05698"/>
    </source>
</evidence>
<evidence type="ECO:0000256" key="3">
    <source>
        <dbReference type="ARBA" id="ARBA00023110"/>
    </source>
</evidence>
<evidence type="ECO:0000313" key="8">
    <source>
        <dbReference type="EMBL" id="MBC5680474.1"/>
    </source>
</evidence>
<gene>
    <name evidence="8" type="ORF">H8S01_05805</name>
</gene>
<evidence type="ECO:0000259" key="6">
    <source>
        <dbReference type="Pfam" id="PF00254"/>
    </source>
</evidence>
<dbReference type="SUPFAM" id="SSF109998">
    <property type="entry name" value="Triger factor/SurA peptide-binding domain-like"/>
    <property type="match status" value="1"/>
</dbReference>
<comment type="caution">
    <text evidence="8">The sequence shown here is derived from an EMBL/GenBank/DDBJ whole genome shotgun (WGS) entry which is preliminary data.</text>
</comment>
<dbReference type="InterPro" id="IPR046357">
    <property type="entry name" value="PPIase_dom_sf"/>
</dbReference>
<dbReference type="Gene3D" id="1.10.3120.10">
    <property type="entry name" value="Trigger factor, C-terminal domain"/>
    <property type="match status" value="1"/>
</dbReference>
<feature type="signal peptide" evidence="5">
    <location>
        <begin position="1"/>
        <end position="24"/>
    </location>
</feature>
<dbReference type="EC" id="5.2.1.8" evidence="2"/>
<protein>
    <recommendedName>
        <fullName evidence="2">peptidylprolyl isomerase</fullName>
        <ecNumber evidence="2">5.2.1.8</ecNumber>
    </recommendedName>
</protein>
<comment type="catalytic activity">
    <reaction evidence="1">
        <text>[protein]-peptidylproline (omega=180) = [protein]-peptidylproline (omega=0)</text>
        <dbReference type="Rhea" id="RHEA:16237"/>
        <dbReference type="Rhea" id="RHEA-COMP:10747"/>
        <dbReference type="Rhea" id="RHEA-COMP:10748"/>
        <dbReference type="ChEBI" id="CHEBI:83833"/>
        <dbReference type="ChEBI" id="CHEBI:83834"/>
        <dbReference type="EC" id="5.2.1.8"/>
    </reaction>
</comment>
<sequence length="347" mass="39300">MKKNILKKISIGLLSAAMMVSMTACNTKIKVNYDYNAEDYVTLGEYKGIEVSVDTDAIENNLINTRIQNDLESNTTYVETTRAAQADDKVTIDFKGSIGGEQVSGFSDNDYSIVLGKDTFTVEGFVDELYGVKSGDVKVVTLTVPEDFSDAPEYAGRKIVFEITVKTVAQPNVPMITDTYAKEYYNYDTVAEYRESIKNEIQDTIDEKVTEAKKQAVLTKLQERCTIKGYPEDYLATKTSDYEQSIKFYSMMQGITVDEYCQKTFNMSFDDYVKKAVAQEMILQAIADKENISIKDYDYKGELPQFAKDRGYSDKDSFVEKYGKDKIVKNMIIQKAQDIVMDNAVYK</sequence>
<dbReference type="PROSITE" id="PS51257">
    <property type="entry name" value="PROKAR_LIPOPROTEIN"/>
    <property type="match status" value="1"/>
</dbReference>
<dbReference type="GO" id="GO:0016853">
    <property type="term" value="F:isomerase activity"/>
    <property type="evidence" value="ECO:0007669"/>
    <property type="project" value="UniProtKB-KW"/>
</dbReference>
<dbReference type="Gene3D" id="3.10.50.40">
    <property type="match status" value="1"/>
</dbReference>